<proteinExistence type="predicted"/>
<reference evidence="1 2" key="1">
    <citation type="journal article" date="2021" name="Nat. Commun.">
        <title>Genetic determinants of endophytism in the Arabidopsis root mycobiome.</title>
        <authorList>
            <person name="Mesny F."/>
            <person name="Miyauchi S."/>
            <person name="Thiergart T."/>
            <person name="Pickel B."/>
            <person name="Atanasova L."/>
            <person name="Karlsson M."/>
            <person name="Huettel B."/>
            <person name="Barry K.W."/>
            <person name="Haridas S."/>
            <person name="Chen C."/>
            <person name="Bauer D."/>
            <person name="Andreopoulos W."/>
            <person name="Pangilinan J."/>
            <person name="LaButti K."/>
            <person name="Riley R."/>
            <person name="Lipzen A."/>
            <person name="Clum A."/>
            <person name="Drula E."/>
            <person name="Henrissat B."/>
            <person name="Kohler A."/>
            <person name="Grigoriev I.V."/>
            <person name="Martin F.M."/>
            <person name="Hacquard S."/>
        </authorList>
    </citation>
    <scope>NUCLEOTIDE SEQUENCE [LARGE SCALE GENOMIC DNA]</scope>
    <source>
        <strain evidence="1 2">MPI-CAGE-CH-0241</strain>
    </source>
</reference>
<gene>
    <name evidence="1" type="ORF">B0T10DRAFT_477102</name>
</gene>
<accession>A0A9P9AVW1</accession>
<sequence length="119" mass="13609">MSLNRVASVDTLAAIPHHDVSSSRDRRSSDASLRVRRLSFNPVPQDLDSAIMMPDDPYVETVGAFEVPQWKRLRKLSPFGYWLHWLHWRHWRHDGGKVCCTQAQRGAVMTPFFAAPPPS</sequence>
<protein>
    <submittedName>
        <fullName evidence="1">Uncharacterized protein</fullName>
    </submittedName>
</protein>
<evidence type="ECO:0000313" key="1">
    <source>
        <dbReference type="EMBL" id="KAH6895120.1"/>
    </source>
</evidence>
<dbReference type="Proteomes" id="UP000777438">
    <property type="component" value="Unassembled WGS sequence"/>
</dbReference>
<organism evidence="1 2">
    <name type="scientific">Thelonectria olida</name>
    <dbReference type="NCBI Taxonomy" id="1576542"/>
    <lineage>
        <taxon>Eukaryota</taxon>
        <taxon>Fungi</taxon>
        <taxon>Dikarya</taxon>
        <taxon>Ascomycota</taxon>
        <taxon>Pezizomycotina</taxon>
        <taxon>Sordariomycetes</taxon>
        <taxon>Hypocreomycetidae</taxon>
        <taxon>Hypocreales</taxon>
        <taxon>Nectriaceae</taxon>
        <taxon>Thelonectria</taxon>
    </lineage>
</organism>
<comment type="caution">
    <text evidence="1">The sequence shown here is derived from an EMBL/GenBank/DDBJ whole genome shotgun (WGS) entry which is preliminary data.</text>
</comment>
<evidence type="ECO:0000313" key="2">
    <source>
        <dbReference type="Proteomes" id="UP000777438"/>
    </source>
</evidence>
<name>A0A9P9AVW1_9HYPO</name>
<feature type="non-terminal residue" evidence="1">
    <location>
        <position position="119"/>
    </location>
</feature>
<dbReference type="AlphaFoldDB" id="A0A9P9AVW1"/>
<keyword evidence="2" id="KW-1185">Reference proteome</keyword>
<dbReference type="EMBL" id="JAGPYM010000004">
    <property type="protein sequence ID" value="KAH6895120.1"/>
    <property type="molecule type" value="Genomic_DNA"/>
</dbReference>